<evidence type="ECO:0000313" key="6">
    <source>
        <dbReference type="Proteomes" id="UP000032749"/>
    </source>
</evidence>
<feature type="site" description="Transition state stabilizer" evidence="3">
    <location>
        <position position="161"/>
    </location>
</feature>
<dbReference type="Pfam" id="PF00300">
    <property type="entry name" value="His_Phos_1"/>
    <property type="match status" value="1"/>
</dbReference>
<dbReference type="EMBL" id="FO203512">
    <property type="protein sequence ID" value="CCK77158.1"/>
    <property type="molecule type" value="Genomic_DNA"/>
</dbReference>
<dbReference type="InterPro" id="IPR029033">
    <property type="entry name" value="His_PPase_superfam"/>
</dbReference>
<name>R4YTN2_OLEAN</name>
<evidence type="ECO:0000256" key="4">
    <source>
        <dbReference type="SAM" id="MobiDB-lite"/>
    </source>
</evidence>
<dbReference type="OrthoDB" id="9783269at2"/>
<dbReference type="Gene3D" id="3.40.50.1240">
    <property type="entry name" value="Phosphoglycerate mutase-like"/>
    <property type="match status" value="1"/>
</dbReference>
<dbReference type="PATRIC" id="fig|698738.3.peg.3096"/>
<evidence type="ECO:0000313" key="5">
    <source>
        <dbReference type="EMBL" id="CCK77158.1"/>
    </source>
</evidence>
<dbReference type="GO" id="GO:0005737">
    <property type="term" value="C:cytoplasm"/>
    <property type="evidence" value="ECO:0007669"/>
    <property type="project" value="TreeGrafter"/>
</dbReference>
<dbReference type="SMART" id="SM00855">
    <property type="entry name" value="PGAM"/>
    <property type="match status" value="1"/>
</dbReference>
<feature type="binding site" evidence="2">
    <location>
        <position position="65"/>
    </location>
    <ligand>
        <name>substrate</name>
    </ligand>
</feature>
<dbReference type="SUPFAM" id="SSF53254">
    <property type="entry name" value="Phosphoglycerate mutase-like"/>
    <property type="match status" value="1"/>
</dbReference>
<feature type="active site" description="Tele-phosphohistidine intermediate" evidence="1">
    <location>
        <position position="11"/>
    </location>
</feature>
<reference evidence="5 6" key="1">
    <citation type="journal article" date="2013" name="Nat. Commun.">
        <title>Genome sequence and functional genomic analysis of the oil-degrading bacterium Oleispira antarctica.</title>
        <authorList>
            <person name="Kube M."/>
            <person name="Chernikova T.N."/>
            <person name="Al-Ramahi Y."/>
            <person name="Beloqui A."/>
            <person name="Lopez-Cortez N."/>
            <person name="Guazzaroni M.E."/>
            <person name="Heipieper H.J."/>
            <person name="Klages S."/>
            <person name="Kotsyurbenko O.R."/>
            <person name="Langer I."/>
            <person name="Nechitaylo T.Y."/>
            <person name="Lunsdorf H."/>
            <person name="Fernandez M."/>
            <person name="Juarez S."/>
            <person name="Ciordia S."/>
            <person name="Singer A."/>
            <person name="Kagan O."/>
            <person name="Egorova O."/>
            <person name="Petit P.A."/>
            <person name="Stogios P."/>
            <person name="Kim Y."/>
            <person name="Tchigvintsev A."/>
            <person name="Flick R."/>
            <person name="Denaro R."/>
            <person name="Genovese M."/>
            <person name="Albar J.P."/>
            <person name="Reva O.N."/>
            <person name="Martinez-Gomariz M."/>
            <person name="Tran H."/>
            <person name="Ferrer M."/>
            <person name="Savchenko A."/>
            <person name="Yakunin A.F."/>
            <person name="Yakimov M.M."/>
            <person name="Golyshina O.V."/>
            <person name="Reinhardt R."/>
            <person name="Golyshin P.N."/>
        </authorList>
    </citation>
    <scope>NUCLEOTIDE SEQUENCE [LARGE SCALE GENOMIC DNA]</scope>
</reference>
<evidence type="ECO:0000256" key="2">
    <source>
        <dbReference type="PIRSR" id="PIRSR613078-2"/>
    </source>
</evidence>
<evidence type="ECO:0000256" key="3">
    <source>
        <dbReference type="PIRSR" id="PIRSR613078-3"/>
    </source>
</evidence>
<dbReference type="GO" id="GO:0016791">
    <property type="term" value="F:phosphatase activity"/>
    <property type="evidence" value="ECO:0007669"/>
    <property type="project" value="TreeGrafter"/>
</dbReference>
<dbReference type="InterPro" id="IPR050275">
    <property type="entry name" value="PGM_Phosphatase"/>
</dbReference>
<dbReference type="PANTHER" id="PTHR48100:SF1">
    <property type="entry name" value="HISTIDINE PHOSPHATASE FAMILY PROTEIN-RELATED"/>
    <property type="match status" value="1"/>
</dbReference>
<keyword evidence="6" id="KW-1185">Reference proteome</keyword>
<proteinExistence type="predicted"/>
<gene>
    <name evidence="5" type="ORF">OLEAN_C29820</name>
</gene>
<dbReference type="PANTHER" id="PTHR48100">
    <property type="entry name" value="BROAD-SPECIFICITY PHOSPHATASE YOR283W-RELATED"/>
    <property type="match status" value="1"/>
</dbReference>
<evidence type="ECO:0000256" key="1">
    <source>
        <dbReference type="PIRSR" id="PIRSR613078-1"/>
    </source>
</evidence>
<feature type="active site" description="Proton donor/acceptor" evidence="1">
    <location>
        <position position="93"/>
    </location>
</feature>
<feature type="binding site" evidence="2">
    <location>
        <begin position="93"/>
        <end position="96"/>
    </location>
    <ligand>
        <name>substrate</name>
    </ligand>
</feature>
<dbReference type="Proteomes" id="UP000032749">
    <property type="component" value="Chromosome"/>
</dbReference>
<dbReference type="HOGENOM" id="CLU_033323_8_2_6"/>
<organism evidence="5 6">
    <name type="scientific">Oleispira antarctica RB-8</name>
    <dbReference type="NCBI Taxonomy" id="698738"/>
    <lineage>
        <taxon>Bacteria</taxon>
        <taxon>Pseudomonadati</taxon>
        <taxon>Pseudomonadota</taxon>
        <taxon>Gammaproteobacteria</taxon>
        <taxon>Oceanospirillales</taxon>
        <taxon>Oceanospirillaceae</taxon>
        <taxon>Oleispira</taxon>
    </lineage>
</organism>
<dbReference type="KEGG" id="oai:OLEAN_C29820"/>
<dbReference type="STRING" id="698738.OLEAN_C29820"/>
<accession>R4YTN2</accession>
<feature type="region of interest" description="Disordered" evidence="4">
    <location>
        <begin position="12"/>
        <end position="31"/>
    </location>
</feature>
<dbReference type="InterPro" id="IPR013078">
    <property type="entry name" value="His_Pase_superF_clade-1"/>
</dbReference>
<dbReference type="CDD" id="cd07067">
    <property type="entry name" value="HP_PGM_like"/>
    <property type="match status" value="1"/>
</dbReference>
<dbReference type="PIRSF" id="PIRSF000709">
    <property type="entry name" value="6PFK_2-Ptase"/>
    <property type="match status" value="1"/>
</dbReference>
<sequence>MQPTFIDVMRHGEPEGTCSDGGTILRGSTDDELTPKGWAQARKRTDMLLESGEQWDVIISSPLLRCANFAQSLVLKKSKDKSERLFISAAWREIYYGDWDGLSTAKIWQDAPELMEKMWQDPLEFCAPNGEAVKDFSVRIEQAWSDLLRDFQGKRVLLVCHGGVMRLLLKQLLLLAPEAMNRFAIPYAAVSRFRVDHSVSDEGVALTWPSLMTHLGDEIQGDEASSYE</sequence>
<dbReference type="AlphaFoldDB" id="R4YTN2"/>
<protein>
    <submittedName>
        <fullName evidence="5">Alpha-ribazole-5\'-phosphate phosphatase</fullName>
    </submittedName>
</protein>